<accession>A0A0R3L2H5</accession>
<dbReference type="Pfam" id="PF01124">
    <property type="entry name" value="MAPEG"/>
    <property type="match status" value="1"/>
</dbReference>
<dbReference type="GO" id="GO:0004602">
    <property type="term" value="F:glutathione peroxidase activity"/>
    <property type="evidence" value="ECO:0007669"/>
    <property type="project" value="TreeGrafter"/>
</dbReference>
<dbReference type="GO" id="GO:0016020">
    <property type="term" value="C:membrane"/>
    <property type="evidence" value="ECO:0007669"/>
    <property type="project" value="InterPro"/>
</dbReference>
<proteinExistence type="predicted"/>
<keyword evidence="4 5" id="KW-0472">Membrane</keyword>
<dbReference type="PANTHER" id="PTHR10250:SF15">
    <property type="entry name" value="MICROSOMAL GLUTATHIONE S-TRANSFERASE-RELATED"/>
    <property type="match status" value="1"/>
</dbReference>
<dbReference type="InterPro" id="IPR001129">
    <property type="entry name" value="Membr-assoc_MAPEG"/>
</dbReference>
<keyword evidence="3 5" id="KW-1133">Transmembrane helix</keyword>
<evidence type="ECO:0000256" key="2">
    <source>
        <dbReference type="ARBA" id="ARBA00022692"/>
    </source>
</evidence>
<dbReference type="PANTHER" id="PTHR10250">
    <property type="entry name" value="MICROSOMAL GLUTATHIONE S-TRANSFERASE"/>
    <property type="match status" value="1"/>
</dbReference>
<dbReference type="OrthoDB" id="464934at2"/>
<evidence type="ECO:0000256" key="4">
    <source>
        <dbReference type="ARBA" id="ARBA00023136"/>
    </source>
</evidence>
<comment type="subcellular location">
    <subcellularLocation>
        <location evidence="1">Endomembrane system</location>
        <topology evidence="1">Multi-pass membrane protein</topology>
    </subcellularLocation>
</comment>
<keyword evidence="2 5" id="KW-0812">Transmembrane</keyword>
<dbReference type="GO" id="GO:0004364">
    <property type="term" value="F:glutathione transferase activity"/>
    <property type="evidence" value="ECO:0007669"/>
    <property type="project" value="TreeGrafter"/>
</dbReference>
<name>A0A0R3L2H5_9BRAD</name>
<feature type="transmembrane region" description="Helical" evidence="5">
    <location>
        <begin position="102"/>
        <end position="128"/>
    </location>
</feature>
<evidence type="ECO:0000256" key="1">
    <source>
        <dbReference type="ARBA" id="ARBA00004127"/>
    </source>
</evidence>
<feature type="transmembrane region" description="Helical" evidence="5">
    <location>
        <begin position="64"/>
        <end position="90"/>
    </location>
</feature>
<dbReference type="EMBL" id="LLXX01000161">
    <property type="protein sequence ID" value="KRR01086.1"/>
    <property type="molecule type" value="Genomic_DNA"/>
</dbReference>
<evidence type="ECO:0000313" key="7">
    <source>
        <dbReference type="Proteomes" id="UP000051913"/>
    </source>
</evidence>
<comment type="caution">
    <text evidence="6">The sequence shown here is derived from an EMBL/GenBank/DDBJ whole genome shotgun (WGS) entry which is preliminary data.</text>
</comment>
<keyword evidence="7" id="KW-1185">Reference proteome</keyword>
<reference evidence="6 7" key="1">
    <citation type="submission" date="2014-03" db="EMBL/GenBank/DDBJ databases">
        <title>Bradyrhizobium valentinum sp. nov., isolated from effective nodules of Lupinus mariae-josephae, a lupine endemic of basic-lime soils in Eastern Spain.</title>
        <authorList>
            <person name="Duran D."/>
            <person name="Rey L."/>
            <person name="Navarro A."/>
            <person name="Busquets A."/>
            <person name="Imperial J."/>
            <person name="Ruiz-Argueso T."/>
        </authorList>
    </citation>
    <scope>NUCLEOTIDE SEQUENCE [LARGE SCALE GENOMIC DNA]</scope>
    <source>
        <strain evidence="6 7">LmjM3</strain>
    </source>
</reference>
<evidence type="ECO:0000256" key="5">
    <source>
        <dbReference type="SAM" id="Phobius"/>
    </source>
</evidence>
<organism evidence="6 7">
    <name type="scientific">Bradyrhizobium valentinum</name>
    <dbReference type="NCBI Taxonomy" id="1518501"/>
    <lineage>
        <taxon>Bacteria</taxon>
        <taxon>Pseudomonadati</taxon>
        <taxon>Pseudomonadota</taxon>
        <taxon>Alphaproteobacteria</taxon>
        <taxon>Hyphomicrobiales</taxon>
        <taxon>Nitrobacteraceae</taxon>
        <taxon>Bradyrhizobium</taxon>
    </lineage>
</organism>
<dbReference type="InterPro" id="IPR023352">
    <property type="entry name" value="MAPEG-like_dom_sf"/>
</dbReference>
<sequence>MYHFTALVTLLAILVYFYSSILVSRARGKFGVKLPAISGNPDFERVFRAQMNTLEWLPIFLPSLWLFAIYVSDGIAAAIGLVWVIGRILYILGYAKAVAKRSLGFAIQALATIALWVGAFGAIVWRLVQA</sequence>
<protein>
    <recommendedName>
        <fullName evidence="8">MAPEG family protein</fullName>
    </recommendedName>
</protein>
<evidence type="ECO:0000313" key="6">
    <source>
        <dbReference type="EMBL" id="KRR01086.1"/>
    </source>
</evidence>
<dbReference type="Gene3D" id="1.20.120.550">
    <property type="entry name" value="Membrane associated eicosanoid/glutathione metabolism-like domain"/>
    <property type="match status" value="1"/>
</dbReference>
<dbReference type="Proteomes" id="UP000051913">
    <property type="component" value="Unassembled WGS sequence"/>
</dbReference>
<gene>
    <name evidence="6" type="ORF">CP49_05510</name>
</gene>
<evidence type="ECO:0008006" key="8">
    <source>
        <dbReference type="Google" id="ProtNLM"/>
    </source>
</evidence>
<dbReference type="InterPro" id="IPR050997">
    <property type="entry name" value="MAPEG"/>
</dbReference>
<dbReference type="FunFam" id="1.20.120.550:FF:000003">
    <property type="entry name" value="Leukotriene C4 synthase"/>
    <property type="match status" value="1"/>
</dbReference>
<dbReference type="GO" id="GO:0006691">
    <property type="term" value="P:leukotriene metabolic process"/>
    <property type="evidence" value="ECO:0007669"/>
    <property type="project" value="UniProtKB-ARBA"/>
</dbReference>
<dbReference type="AlphaFoldDB" id="A0A0R3L2H5"/>
<evidence type="ECO:0000256" key="3">
    <source>
        <dbReference type="ARBA" id="ARBA00022989"/>
    </source>
</evidence>
<dbReference type="SUPFAM" id="SSF161084">
    <property type="entry name" value="MAPEG domain-like"/>
    <property type="match status" value="1"/>
</dbReference>
<dbReference type="RefSeq" id="WP_057853449.1">
    <property type="nucleotide sequence ID" value="NZ_LLXX01000161.1"/>
</dbReference>
<dbReference type="GO" id="GO:0012505">
    <property type="term" value="C:endomembrane system"/>
    <property type="evidence" value="ECO:0007669"/>
    <property type="project" value="UniProtKB-SubCell"/>
</dbReference>
<dbReference type="STRING" id="1518501.CQ10_23940"/>